<accession>A0A8J2RXU5</accession>
<organism evidence="8 9">
    <name type="scientific">Daphnia galeata</name>
    <dbReference type="NCBI Taxonomy" id="27404"/>
    <lineage>
        <taxon>Eukaryota</taxon>
        <taxon>Metazoa</taxon>
        <taxon>Ecdysozoa</taxon>
        <taxon>Arthropoda</taxon>
        <taxon>Crustacea</taxon>
        <taxon>Branchiopoda</taxon>
        <taxon>Diplostraca</taxon>
        <taxon>Cladocera</taxon>
        <taxon>Anomopoda</taxon>
        <taxon>Daphniidae</taxon>
        <taxon>Daphnia</taxon>
    </lineage>
</organism>
<dbReference type="GO" id="GO:0008061">
    <property type="term" value="F:chitin binding"/>
    <property type="evidence" value="ECO:0007669"/>
    <property type="project" value="UniProtKB-KW"/>
</dbReference>
<reference evidence="8" key="1">
    <citation type="submission" date="2021-11" db="EMBL/GenBank/DDBJ databases">
        <authorList>
            <person name="Schell T."/>
        </authorList>
    </citation>
    <scope>NUCLEOTIDE SEQUENCE</scope>
    <source>
        <strain evidence="8">M5</strain>
    </source>
</reference>
<dbReference type="InterPro" id="IPR002557">
    <property type="entry name" value="Chitin-bd_dom"/>
</dbReference>
<feature type="signal peptide" evidence="6">
    <location>
        <begin position="1"/>
        <end position="23"/>
    </location>
</feature>
<dbReference type="PROSITE" id="PS50940">
    <property type="entry name" value="CHIT_BIND_II"/>
    <property type="match status" value="4"/>
</dbReference>
<keyword evidence="1" id="KW-0147">Chitin-binding</keyword>
<evidence type="ECO:0000256" key="2">
    <source>
        <dbReference type="ARBA" id="ARBA00022729"/>
    </source>
</evidence>
<feature type="domain" description="Chitin-binding type-2" evidence="7">
    <location>
        <begin position="192"/>
        <end position="248"/>
    </location>
</feature>
<dbReference type="EMBL" id="CAKKLH010000302">
    <property type="protein sequence ID" value="CAH0110261.1"/>
    <property type="molecule type" value="Genomic_DNA"/>
</dbReference>
<dbReference type="SUPFAM" id="SSF57625">
    <property type="entry name" value="Invertebrate chitin-binding proteins"/>
    <property type="match status" value="4"/>
</dbReference>
<feature type="domain" description="Chitin-binding type-2" evidence="7">
    <location>
        <begin position="281"/>
        <end position="337"/>
    </location>
</feature>
<gene>
    <name evidence="8" type="ORF">DGAL_LOCUS13824</name>
</gene>
<dbReference type="PANTHER" id="PTHR23301:SF0">
    <property type="entry name" value="CHITIN-BINDING TYPE-2 DOMAIN-CONTAINING PROTEIN-RELATED"/>
    <property type="match status" value="1"/>
</dbReference>
<evidence type="ECO:0000313" key="9">
    <source>
        <dbReference type="Proteomes" id="UP000789390"/>
    </source>
</evidence>
<dbReference type="InterPro" id="IPR036508">
    <property type="entry name" value="Chitin-bd_dom_sf"/>
</dbReference>
<comment type="caution">
    <text evidence="8">The sequence shown here is derived from an EMBL/GenBank/DDBJ whole genome shotgun (WGS) entry which is preliminary data.</text>
</comment>
<evidence type="ECO:0000256" key="3">
    <source>
        <dbReference type="ARBA" id="ARBA00022737"/>
    </source>
</evidence>
<evidence type="ECO:0000256" key="6">
    <source>
        <dbReference type="SAM" id="SignalP"/>
    </source>
</evidence>
<evidence type="ECO:0000256" key="4">
    <source>
        <dbReference type="ARBA" id="ARBA00023157"/>
    </source>
</evidence>
<evidence type="ECO:0000259" key="7">
    <source>
        <dbReference type="PROSITE" id="PS50940"/>
    </source>
</evidence>
<dbReference type="OrthoDB" id="6340217at2759"/>
<keyword evidence="2 6" id="KW-0732">Signal</keyword>
<dbReference type="GO" id="GO:0005576">
    <property type="term" value="C:extracellular region"/>
    <property type="evidence" value="ECO:0007669"/>
    <property type="project" value="InterPro"/>
</dbReference>
<feature type="domain" description="Chitin-binding type-2" evidence="7">
    <location>
        <begin position="66"/>
        <end position="122"/>
    </location>
</feature>
<evidence type="ECO:0000256" key="1">
    <source>
        <dbReference type="ARBA" id="ARBA00022669"/>
    </source>
</evidence>
<dbReference type="Proteomes" id="UP000789390">
    <property type="component" value="Unassembled WGS sequence"/>
</dbReference>
<dbReference type="Gene3D" id="2.170.140.10">
    <property type="entry name" value="Chitin binding domain"/>
    <property type="match status" value="4"/>
</dbReference>
<sequence length="345" mass="37457">MENHTNTRLFFLLNVFIIGAITALPNPSDLTNGLVLQNFPAVKSGHVKENLRQNPIISTDSPTDPSFICPGNGFFPLSPTACSTTFYNCVGGIAYIETCPGGGIFEPSQNTCVSPDQAECTQIKLICTQTATTTTNQGPCTEDGFFPLSPEACCSDYVNCFAGIAYITTCPGGGVFDPNLRICVSVDAANCGFVCLTQDDFYDIPNECSNRYYSCVEGVAYESFCPGDAIFDPERLVCAAPESVACYLASTTTSITRETTVPYSTSPNKNMTTTIFTPPIEFVCPSDNGLYPNPEDCKTFYQCTGGKPYLKTCPSGLYFNPETLVCDYLDNVPSCQVYESKWHSY</sequence>
<dbReference type="PANTHER" id="PTHR23301">
    <property type="entry name" value="CHITIN BINDING PERITROPHIN-A"/>
    <property type="match status" value="1"/>
</dbReference>
<proteinExistence type="predicted"/>
<dbReference type="Pfam" id="PF01607">
    <property type="entry name" value="CBM_14"/>
    <property type="match status" value="4"/>
</dbReference>
<evidence type="ECO:0000313" key="8">
    <source>
        <dbReference type="EMBL" id="CAH0110261.1"/>
    </source>
</evidence>
<keyword evidence="9" id="KW-1185">Reference proteome</keyword>
<dbReference type="AlphaFoldDB" id="A0A8J2RXU5"/>
<name>A0A8J2RXU5_9CRUS</name>
<evidence type="ECO:0000256" key="5">
    <source>
        <dbReference type="ARBA" id="ARBA00023180"/>
    </source>
</evidence>
<feature type="domain" description="Chitin-binding type-2" evidence="7">
    <location>
        <begin position="137"/>
        <end position="191"/>
    </location>
</feature>
<dbReference type="FunFam" id="2.170.140.10:FF:000001">
    <property type="entry name" value="Acidic mammalian chitinase"/>
    <property type="match status" value="1"/>
</dbReference>
<dbReference type="InterPro" id="IPR051940">
    <property type="entry name" value="Chitin_bind-dev_reg"/>
</dbReference>
<keyword evidence="5" id="KW-0325">Glycoprotein</keyword>
<keyword evidence="3" id="KW-0677">Repeat</keyword>
<keyword evidence="4" id="KW-1015">Disulfide bond</keyword>
<dbReference type="SMART" id="SM00494">
    <property type="entry name" value="ChtBD2"/>
    <property type="match status" value="4"/>
</dbReference>
<feature type="chain" id="PRO_5035275260" description="Chitin-binding type-2 domain-containing protein" evidence="6">
    <location>
        <begin position="24"/>
        <end position="345"/>
    </location>
</feature>
<protein>
    <recommendedName>
        <fullName evidence="7">Chitin-binding type-2 domain-containing protein</fullName>
    </recommendedName>
</protein>